<evidence type="ECO:0000313" key="2">
    <source>
        <dbReference type="EMBL" id="KAK3678810.1"/>
    </source>
</evidence>
<dbReference type="Pfam" id="PF06985">
    <property type="entry name" value="HET"/>
    <property type="match status" value="1"/>
</dbReference>
<keyword evidence="3" id="KW-1185">Reference proteome</keyword>
<gene>
    <name evidence="2" type="ORF">LTR78_001263</name>
</gene>
<evidence type="ECO:0000313" key="3">
    <source>
        <dbReference type="Proteomes" id="UP001274830"/>
    </source>
</evidence>
<reference evidence="2" key="1">
    <citation type="submission" date="2023-07" db="EMBL/GenBank/DDBJ databases">
        <title>Black Yeasts Isolated from many extreme environments.</title>
        <authorList>
            <person name="Coleine C."/>
            <person name="Stajich J.E."/>
            <person name="Selbmann L."/>
        </authorList>
    </citation>
    <scope>NUCLEOTIDE SEQUENCE</scope>
    <source>
        <strain evidence="2">CCFEE 5485</strain>
    </source>
</reference>
<dbReference type="Proteomes" id="UP001274830">
    <property type="component" value="Unassembled WGS sequence"/>
</dbReference>
<dbReference type="InterPro" id="IPR010730">
    <property type="entry name" value="HET"/>
</dbReference>
<comment type="caution">
    <text evidence="2">The sequence shown here is derived from an EMBL/GenBank/DDBJ whole genome shotgun (WGS) entry which is preliminary data.</text>
</comment>
<dbReference type="PANTHER" id="PTHR24148">
    <property type="entry name" value="ANKYRIN REPEAT DOMAIN-CONTAINING PROTEIN 39 HOMOLOG-RELATED"/>
    <property type="match status" value="1"/>
</dbReference>
<proteinExistence type="predicted"/>
<dbReference type="AlphaFoldDB" id="A0AAE1C5I2"/>
<dbReference type="InterPro" id="IPR052895">
    <property type="entry name" value="HetReg/Transcr_Mod"/>
</dbReference>
<accession>A0AAE1C5I2</accession>
<organism evidence="2 3">
    <name type="scientific">Recurvomyces mirabilis</name>
    <dbReference type="NCBI Taxonomy" id="574656"/>
    <lineage>
        <taxon>Eukaryota</taxon>
        <taxon>Fungi</taxon>
        <taxon>Dikarya</taxon>
        <taxon>Ascomycota</taxon>
        <taxon>Pezizomycotina</taxon>
        <taxon>Dothideomycetes</taxon>
        <taxon>Dothideomycetidae</taxon>
        <taxon>Mycosphaerellales</taxon>
        <taxon>Teratosphaeriaceae</taxon>
        <taxon>Recurvomyces</taxon>
    </lineage>
</organism>
<feature type="domain" description="Heterokaryon incompatibility" evidence="1">
    <location>
        <begin position="24"/>
        <end position="165"/>
    </location>
</feature>
<evidence type="ECO:0000259" key="1">
    <source>
        <dbReference type="Pfam" id="PF06985"/>
    </source>
</evidence>
<dbReference type="PANTHER" id="PTHR24148:SF64">
    <property type="entry name" value="HETEROKARYON INCOMPATIBILITY DOMAIN-CONTAINING PROTEIN"/>
    <property type="match status" value="1"/>
</dbReference>
<name>A0AAE1C5I2_9PEZI</name>
<dbReference type="EMBL" id="JAUTXT010000003">
    <property type="protein sequence ID" value="KAK3678810.1"/>
    <property type="molecule type" value="Genomic_DNA"/>
</dbReference>
<sequence length="165" mass="18415">MLLPGEGDLEGELEEVSLEDNPEYAALSYSWALANGDDSKSGIIRLHCNCSYDDSIHDKEVGITRNLSKTTKPLSLWIDALCINQNDPMERQQQVVSMAQIYSKASLVIVWIGNDLDGDEALAAEMISEVKNPKAAAELGDGIMHLTNAFESLLVQRYFRRRWIV</sequence>
<protein>
    <recommendedName>
        <fullName evidence="1">Heterokaryon incompatibility domain-containing protein</fullName>
    </recommendedName>
</protein>